<organism evidence="1 2">
    <name type="scientific">Ceratitis capitata</name>
    <name type="common">Mediterranean fruit fly</name>
    <name type="synonym">Tephritis capitata</name>
    <dbReference type="NCBI Taxonomy" id="7213"/>
    <lineage>
        <taxon>Eukaryota</taxon>
        <taxon>Metazoa</taxon>
        <taxon>Ecdysozoa</taxon>
        <taxon>Arthropoda</taxon>
        <taxon>Hexapoda</taxon>
        <taxon>Insecta</taxon>
        <taxon>Pterygota</taxon>
        <taxon>Neoptera</taxon>
        <taxon>Endopterygota</taxon>
        <taxon>Diptera</taxon>
        <taxon>Brachycera</taxon>
        <taxon>Muscomorpha</taxon>
        <taxon>Tephritoidea</taxon>
        <taxon>Tephritidae</taxon>
        <taxon>Ceratitis</taxon>
        <taxon>Ceratitis</taxon>
    </lineage>
</organism>
<proteinExistence type="predicted"/>
<name>A0A811UZR2_CERCA</name>
<dbReference type="AlphaFoldDB" id="A0A811UZR2"/>
<gene>
    <name evidence="1" type="ORF">CCAP1982_LOCUS11588</name>
</gene>
<protein>
    <submittedName>
        <fullName evidence="1">(Mediterranean fruit fly) hypothetical protein</fullName>
    </submittedName>
</protein>
<reference evidence="1" key="1">
    <citation type="submission" date="2020-11" db="EMBL/GenBank/DDBJ databases">
        <authorList>
            <person name="Whitehead M."/>
        </authorList>
    </citation>
    <scope>NUCLEOTIDE SEQUENCE</scope>
    <source>
        <strain evidence="1">EGII</strain>
    </source>
</reference>
<evidence type="ECO:0000313" key="2">
    <source>
        <dbReference type="Proteomes" id="UP000606786"/>
    </source>
</evidence>
<evidence type="ECO:0000313" key="1">
    <source>
        <dbReference type="EMBL" id="CAD7003126.1"/>
    </source>
</evidence>
<sequence>MCGSKLLGTSAGVGLQQVKQLFTTKAWTNDQKKPNASVGAVTDGLGTLLFALESSLEASGTELQTLRKLLTSHFSTTERGGDGGAVSGGWLLSAHSAIAQPFDAVSVRIMTQLRFNRRNHYCHNLNFSPPHFSWLCCMAKDDIGEVQRATARQVERKWWAHS</sequence>
<keyword evidence="2" id="KW-1185">Reference proteome</keyword>
<dbReference type="Proteomes" id="UP000606786">
    <property type="component" value="Unassembled WGS sequence"/>
</dbReference>
<dbReference type="EMBL" id="CAJHJT010000034">
    <property type="protein sequence ID" value="CAD7003126.1"/>
    <property type="molecule type" value="Genomic_DNA"/>
</dbReference>
<accession>A0A811UZR2</accession>
<comment type="caution">
    <text evidence="1">The sequence shown here is derived from an EMBL/GenBank/DDBJ whole genome shotgun (WGS) entry which is preliminary data.</text>
</comment>